<dbReference type="PANTHER" id="PTHR43002">
    <property type="entry name" value="GLYCOGEN DEBRANCHING ENZYME"/>
    <property type="match status" value="1"/>
</dbReference>
<dbReference type="KEGG" id="ehn:H9Q80_00405"/>
<dbReference type="Gene3D" id="2.60.40.10">
    <property type="entry name" value="Immunoglobulins"/>
    <property type="match status" value="1"/>
</dbReference>
<dbReference type="InterPro" id="IPR014756">
    <property type="entry name" value="Ig_E-set"/>
</dbReference>
<dbReference type="Gene3D" id="3.20.20.80">
    <property type="entry name" value="Glycosidases"/>
    <property type="match status" value="1"/>
</dbReference>
<reference evidence="3 4" key="1">
    <citation type="submission" date="2020-08" db="EMBL/GenBank/DDBJ databases">
        <authorList>
            <person name="Liu C."/>
            <person name="Sun Q."/>
        </authorList>
    </citation>
    <scope>NUCLEOTIDE SEQUENCE [LARGE SCALE GENOMIC DNA]</scope>
    <source>
        <strain evidence="3 4">NSJ-61</strain>
    </source>
</reference>
<feature type="domain" description="Glycosyl hydrolase family 13 catalytic" evidence="2">
    <location>
        <begin position="221"/>
        <end position="598"/>
    </location>
</feature>
<dbReference type="GO" id="GO:0005975">
    <property type="term" value="P:carbohydrate metabolic process"/>
    <property type="evidence" value="ECO:0007669"/>
    <property type="project" value="InterPro"/>
</dbReference>
<dbReference type="SUPFAM" id="SSF81296">
    <property type="entry name" value="E set domains"/>
    <property type="match status" value="1"/>
</dbReference>
<dbReference type="CDD" id="cd02860">
    <property type="entry name" value="E_set_Pullulanase"/>
    <property type="match status" value="1"/>
</dbReference>
<evidence type="ECO:0000313" key="4">
    <source>
        <dbReference type="Proteomes" id="UP000515856"/>
    </source>
</evidence>
<evidence type="ECO:0000259" key="2">
    <source>
        <dbReference type="SMART" id="SM00642"/>
    </source>
</evidence>
<protein>
    <submittedName>
        <fullName evidence="3">Type I pullulanase</fullName>
        <ecNumber evidence="3">3.2.1.41</ecNumber>
    </submittedName>
</protein>
<dbReference type="Pfam" id="PF17999">
    <property type="entry name" value="PulA_N1"/>
    <property type="match status" value="1"/>
</dbReference>
<dbReference type="AlphaFoldDB" id="A0A7G9GNS1"/>
<dbReference type="SUPFAM" id="SSF51445">
    <property type="entry name" value="(Trans)glycosidases"/>
    <property type="match status" value="1"/>
</dbReference>
<dbReference type="InterPro" id="IPR040697">
    <property type="entry name" value="PulA_N1"/>
</dbReference>
<gene>
    <name evidence="3" type="primary">pulA</name>
    <name evidence="3" type="ORF">H9Q80_00405</name>
</gene>
<evidence type="ECO:0000313" key="3">
    <source>
        <dbReference type="EMBL" id="QNM12453.1"/>
    </source>
</evidence>
<organism evidence="3 4">
    <name type="scientific">[Eubacterium] hominis</name>
    <dbReference type="NCBI Taxonomy" id="2764325"/>
    <lineage>
        <taxon>Bacteria</taxon>
        <taxon>Bacillati</taxon>
        <taxon>Bacillota</taxon>
        <taxon>Erysipelotrichia</taxon>
        <taxon>Erysipelotrichales</taxon>
        <taxon>Erysipelotrichaceae</taxon>
        <taxon>Amedibacillus</taxon>
    </lineage>
</organism>
<dbReference type="InterPro" id="IPR013783">
    <property type="entry name" value="Ig-like_fold"/>
</dbReference>
<dbReference type="GO" id="GO:0051060">
    <property type="term" value="F:pullulanase activity"/>
    <property type="evidence" value="ECO:0007669"/>
    <property type="project" value="UniProtKB-EC"/>
</dbReference>
<keyword evidence="3" id="KW-0378">Hydrolase</keyword>
<dbReference type="SMART" id="SM00642">
    <property type="entry name" value="Aamy"/>
    <property type="match status" value="1"/>
</dbReference>
<keyword evidence="4" id="KW-1185">Reference proteome</keyword>
<dbReference type="InterPro" id="IPR011840">
    <property type="entry name" value="PulA_typeI"/>
</dbReference>
<name>A0A7G9GNS1_9FIRM</name>
<dbReference type="RefSeq" id="WP_117453004.1">
    <property type="nucleotide sequence ID" value="NZ_CP060636.1"/>
</dbReference>
<dbReference type="Pfam" id="PF02922">
    <property type="entry name" value="CBM_48"/>
    <property type="match status" value="1"/>
</dbReference>
<evidence type="ECO:0000256" key="1">
    <source>
        <dbReference type="ARBA" id="ARBA00008061"/>
    </source>
</evidence>
<dbReference type="Pfam" id="PF00128">
    <property type="entry name" value="Alpha-amylase"/>
    <property type="match status" value="1"/>
</dbReference>
<comment type="similarity">
    <text evidence="1">Belongs to the glycosyl hydrolase 13 family.</text>
</comment>
<dbReference type="CDD" id="cd11341">
    <property type="entry name" value="AmyAc_Pullulanase_LD-like"/>
    <property type="match status" value="1"/>
</dbReference>
<dbReference type="EC" id="3.2.1.41" evidence="3"/>
<dbReference type="InterPro" id="IPR017853">
    <property type="entry name" value="GH"/>
</dbReference>
<dbReference type="NCBIfam" id="TIGR02104">
    <property type="entry name" value="pulA_typeI"/>
    <property type="match status" value="1"/>
</dbReference>
<proteinExistence type="inferred from homology"/>
<dbReference type="Proteomes" id="UP000515856">
    <property type="component" value="Chromosome"/>
</dbReference>
<dbReference type="Gene3D" id="2.60.40.2320">
    <property type="match status" value="1"/>
</dbReference>
<accession>A0A7G9GNS1</accession>
<keyword evidence="3" id="KW-0326">Glycosidase</keyword>
<dbReference type="EMBL" id="CP060636">
    <property type="protein sequence ID" value="QNM12453.1"/>
    <property type="molecule type" value="Genomic_DNA"/>
</dbReference>
<dbReference type="InterPro" id="IPR006047">
    <property type="entry name" value="GH13_cat_dom"/>
</dbReference>
<sequence length="706" mass="81957">MRQQTFYEAYLDDFDKVIVYLSKNSYGGISNKFYLTNKYGQIIDLHIQTIETTQNNYNKFTLSLYEPLEIGVEYYVVHQHARSIVLQYSGIVKTQRFDEMFYYDGDDLGCVYHRDHTSFALWAPTAARVKVEICKNGVVKTLEMRRSNYGVFRLSVLENLENATYVYLVRVNGQWLQTIDPYACASVENNARSAVIDPDKIRIRDYPLTPMKHATDAIIYETSVRDFTMQKGIGVTKPGKYSGFVEENETTKELDTGFTYLKSLGITHVQLMPVLDFGSVNELYPLMHYNWGYDPVQYRCLEGSLCVEPTNPYGRIFEFSKLIEECHKNDIRVNLDIVFNHVYDKEDSFFEKTVPNYYFQMNANGDFSNGTYCGNDVDSTRKMSRKYMIDTCVWLVRTYHIDGLRFDLMGILDIDTLNQIYQACAAINPDFMVYGEGWDMPSFLDYRQRASIRNNAQMPRVAHFSDRFRDVIKGRTDVNEVNVKGYCTGAVYLIDIMKNCLCGSCNDIGVEKMFQHPRNAVNYVECHDNMTSWDKVKECCKEDDRDVRISRQKMMIAAVLMAQGIPFIHSGQEFARTKHGMNNTYEESDEINKIDYARRNRYQDIVDCTKALIKIRKAHPCLRYADAEEVAKNVSFDTIDQKVLLYKAKDDNEEIITIFNPTGETFHYDLSDAYQLLYHDGPAEDILIQYANITPYSTMIFLKKYV</sequence>
<dbReference type="InterPro" id="IPR004193">
    <property type="entry name" value="Glyco_hydro_13_N"/>
</dbReference>